<evidence type="ECO:0000256" key="6">
    <source>
        <dbReference type="ARBA" id="ARBA00023136"/>
    </source>
</evidence>
<evidence type="ECO:0000256" key="8">
    <source>
        <dbReference type="SAM" id="Phobius"/>
    </source>
</evidence>
<evidence type="ECO:0000259" key="9">
    <source>
        <dbReference type="Pfam" id="PF02687"/>
    </source>
</evidence>
<dbReference type="PANTHER" id="PTHR43738:SF1">
    <property type="entry name" value="HEMIN TRANSPORT SYSTEM PERMEASE PROTEIN HRTB-RELATED"/>
    <property type="match status" value="1"/>
</dbReference>
<protein>
    <submittedName>
        <fullName evidence="11">ABC transporter permease</fullName>
    </submittedName>
</protein>
<feature type="domain" description="ABC3 transporter permease C-terminal" evidence="9">
    <location>
        <begin position="253"/>
        <end position="360"/>
    </location>
</feature>
<dbReference type="PANTHER" id="PTHR43738">
    <property type="entry name" value="ABC TRANSPORTER, MEMBRANE PROTEIN"/>
    <property type="match status" value="1"/>
</dbReference>
<evidence type="ECO:0000313" key="12">
    <source>
        <dbReference type="Proteomes" id="UP000600171"/>
    </source>
</evidence>
<comment type="similarity">
    <text evidence="7">Belongs to the ABC-4 integral membrane protein family.</text>
</comment>
<keyword evidence="5 8" id="KW-1133">Transmembrane helix</keyword>
<evidence type="ECO:0000256" key="3">
    <source>
        <dbReference type="ARBA" id="ARBA00022475"/>
    </source>
</evidence>
<comment type="subcellular location">
    <subcellularLocation>
        <location evidence="1">Cell membrane</location>
        <topology evidence="1">Multi-pass membrane protein</topology>
    </subcellularLocation>
</comment>
<dbReference type="GO" id="GO:0005886">
    <property type="term" value="C:plasma membrane"/>
    <property type="evidence" value="ECO:0007669"/>
    <property type="project" value="UniProtKB-SubCell"/>
</dbReference>
<keyword evidence="4 8" id="KW-0812">Transmembrane</keyword>
<dbReference type="InterPro" id="IPR025857">
    <property type="entry name" value="MacB_PCD"/>
</dbReference>
<comment type="caution">
    <text evidence="11">The sequence shown here is derived from an EMBL/GenBank/DDBJ whole genome shotgun (WGS) entry which is preliminary data.</text>
</comment>
<keyword evidence="12" id="KW-1185">Reference proteome</keyword>
<evidence type="ECO:0000256" key="7">
    <source>
        <dbReference type="ARBA" id="ARBA00038076"/>
    </source>
</evidence>
<keyword evidence="2" id="KW-0813">Transport</keyword>
<feature type="transmembrane region" description="Helical" evidence="8">
    <location>
        <begin position="294"/>
        <end position="316"/>
    </location>
</feature>
<proteinExistence type="inferred from homology"/>
<sequence length="367" mass="37158">MFLGIRDIFFAKGRFVLIASVVGLLTLLLVMLTGLTGGLGKQNTAALESFKADRFVFAASGSGEPEVSFTSSAVTAEDQAAWAGSDSVDSATPVGFAQTKVDGASSASAALIGIPADSSLMADSVGPAKAGSEELAENTLVIGETVAEEAGVAPGDKVSVSGIDFTVGGVVEDTYYSHQPVIWANTAGWQQVAHQPSTALGTVLAVAAPAASDDVLQSLADETHTIATSTGDSFAGLPAYKSEQGSLKAMQGFLYGISALVTFSFLTVWTIQRTRDLAVMRALGGSTGYLLRDALVQAAIVLLIGAAGGLLIGWGLGALAAGTVPFTLSLATVAGPALGIWVLGILGSFIATARVTKIDPMIALGGN</sequence>
<dbReference type="Pfam" id="PF02687">
    <property type="entry name" value="FtsX"/>
    <property type="match status" value="1"/>
</dbReference>
<feature type="domain" description="MacB-like periplasmic core" evidence="10">
    <location>
        <begin position="27"/>
        <end position="217"/>
    </location>
</feature>
<reference evidence="11 12" key="1">
    <citation type="journal article" date="2014" name="Int. J. Syst. Evol. Microbiol.">
        <title>Complete genome sequence of Corynebacterium casei LMG S-19264T (=DSM 44701T), isolated from a smear-ripened cheese.</title>
        <authorList>
            <consortium name="US DOE Joint Genome Institute (JGI-PGF)"/>
            <person name="Walter F."/>
            <person name="Albersmeier A."/>
            <person name="Kalinowski J."/>
            <person name="Ruckert C."/>
        </authorList>
    </citation>
    <scope>NUCLEOTIDE SEQUENCE [LARGE SCALE GENOMIC DNA]</scope>
    <source>
        <strain evidence="11 12">CCM 8669</strain>
    </source>
</reference>
<keyword evidence="3" id="KW-1003">Cell membrane</keyword>
<dbReference type="RefSeq" id="WP_188360012.1">
    <property type="nucleotide sequence ID" value="NZ_BMDC01000003.1"/>
</dbReference>
<dbReference type="InterPro" id="IPR003838">
    <property type="entry name" value="ABC3_permease_C"/>
</dbReference>
<feature type="transmembrane region" description="Helical" evidence="8">
    <location>
        <begin position="328"/>
        <end position="351"/>
    </location>
</feature>
<dbReference type="Pfam" id="PF12704">
    <property type="entry name" value="MacB_PCD"/>
    <property type="match status" value="1"/>
</dbReference>
<dbReference type="AlphaFoldDB" id="A0A917IWN7"/>
<accession>A0A917IWN7</accession>
<keyword evidence="6 8" id="KW-0472">Membrane</keyword>
<evidence type="ECO:0000259" key="10">
    <source>
        <dbReference type="Pfam" id="PF12704"/>
    </source>
</evidence>
<dbReference type="EMBL" id="BMDC01000003">
    <property type="protein sequence ID" value="GGH64936.1"/>
    <property type="molecule type" value="Genomic_DNA"/>
</dbReference>
<evidence type="ECO:0000313" key="11">
    <source>
        <dbReference type="EMBL" id="GGH64936.1"/>
    </source>
</evidence>
<feature type="transmembrane region" description="Helical" evidence="8">
    <location>
        <begin position="252"/>
        <end position="271"/>
    </location>
</feature>
<evidence type="ECO:0000256" key="5">
    <source>
        <dbReference type="ARBA" id="ARBA00022989"/>
    </source>
</evidence>
<evidence type="ECO:0000256" key="2">
    <source>
        <dbReference type="ARBA" id="ARBA00022448"/>
    </source>
</evidence>
<dbReference type="Proteomes" id="UP000600171">
    <property type="component" value="Unassembled WGS sequence"/>
</dbReference>
<evidence type="ECO:0000256" key="4">
    <source>
        <dbReference type="ARBA" id="ARBA00022692"/>
    </source>
</evidence>
<gene>
    <name evidence="11" type="ORF">GCM10007359_17690</name>
</gene>
<dbReference type="InterPro" id="IPR051125">
    <property type="entry name" value="ABC-4/HrtB_transporter"/>
</dbReference>
<organism evidence="11 12">
    <name type="scientific">Rothia aerolata</name>
    <dbReference type="NCBI Taxonomy" id="1812262"/>
    <lineage>
        <taxon>Bacteria</taxon>
        <taxon>Bacillati</taxon>
        <taxon>Actinomycetota</taxon>
        <taxon>Actinomycetes</taxon>
        <taxon>Micrococcales</taxon>
        <taxon>Micrococcaceae</taxon>
        <taxon>Rothia</taxon>
    </lineage>
</organism>
<evidence type="ECO:0000256" key="1">
    <source>
        <dbReference type="ARBA" id="ARBA00004651"/>
    </source>
</evidence>
<name>A0A917IWN7_9MICC</name>